<evidence type="ECO:0000313" key="12">
    <source>
        <dbReference type="Proteomes" id="UP000092443"/>
    </source>
</evidence>
<dbReference type="InterPro" id="IPR008027">
    <property type="entry name" value="QCR9"/>
</dbReference>
<evidence type="ECO:0000256" key="6">
    <source>
        <dbReference type="ARBA" id="ARBA00022792"/>
    </source>
</evidence>
<name>A0A9C6DYC3_9MUSC</name>
<keyword evidence="3 11" id="KW-0813">Transport</keyword>
<dbReference type="Pfam" id="PF05365">
    <property type="entry name" value="UCR_UQCRX_QCR9"/>
    <property type="match status" value="1"/>
</dbReference>
<sequence length="55" mass="6579">MKVLYNSLFKRTSTYAIGIMFSAFFFERTFDVLSETIFESANKGKLWKDIKHKYE</sequence>
<evidence type="ECO:0000256" key="5">
    <source>
        <dbReference type="ARBA" id="ARBA00022692"/>
    </source>
</evidence>
<keyword evidence="4 11" id="KW-0679">Respiratory chain</keyword>
<evidence type="ECO:0000256" key="1">
    <source>
        <dbReference type="ARBA" id="ARBA00004434"/>
    </source>
</evidence>
<dbReference type="GO" id="GO:0006122">
    <property type="term" value="P:mitochondrial electron transport, ubiquinol to cytochrome c"/>
    <property type="evidence" value="ECO:0007669"/>
    <property type="project" value="UniProtKB-UniRule"/>
</dbReference>
<organism evidence="12 13">
    <name type="scientific">Glossina fuscipes</name>
    <dbReference type="NCBI Taxonomy" id="7396"/>
    <lineage>
        <taxon>Eukaryota</taxon>
        <taxon>Metazoa</taxon>
        <taxon>Ecdysozoa</taxon>
        <taxon>Arthropoda</taxon>
        <taxon>Hexapoda</taxon>
        <taxon>Insecta</taxon>
        <taxon>Pterygota</taxon>
        <taxon>Neoptera</taxon>
        <taxon>Endopterygota</taxon>
        <taxon>Diptera</taxon>
        <taxon>Brachycera</taxon>
        <taxon>Muscomorpha</taxon>
        <taxon>Hippoboscoidea</taxon>
        <taxon>Glossinidae</taxon>
        <taxon>Glossina</taxon>
    </lineage>
</organism>
<dbReference type="GeneID" id="119639741"/>
<keyword evidence="5" id="KW-0812">Transmembrane</keyword>
<dbReference type="PANTHER" id="PTHR12980:SF0">
    <property type="entry name" value="CYTOCHROME B-C1 COMPLEX SUBUNIT 9"/>
    <property type="match status" value="1"/>
</dbReference>
<keyword evidence="12" id="KW-1185">Reference proteome</keyword>
<protein>
    <recommendedName>
        <fullName evidence="11">Complex III subunit 9</fullName>
    </recommendedName>
</protein>
<evidence type="ECO:0000256" key="4">
    <source>
        <dbReference type="ARBA" id="ARBA00022660"/>
    </source>
</evidence>
<keyword evidence="7 11" id="KW-0249">Electron transport</keyword>
<evidence type="ECO:0000256" key="9">
    <source>
        <dbReference type="ARBA" id="ARBA00023128"/>
    </source>
</evidence>
<evidence type="ECO:0000256" key="3">
    <source>
        <dbReference type="ARBA" id="ARBA00022448"/>
    </source>
</evidence>
<dbReference type="AlphaFoldDB" id="A0A9C6DYC3"/>
<dbReference type="Gene3D" id="1.20.5.260">
    <property type="entry name" value="Cytochrome b-c1 complex subunit 9"/>
    <property type="match status" value="1"/>
</dbReference>
<proteinExistence type="inferred from homology"/>
<keyword evidence="6 11" id="KW-0999">Mitochondrion inner membrane</keyword>
<gene>
    <name evidence="13" type="primary">LOC119639741</name>
</gene>
<comment type="subcellular location">
    <subcellularLocation>
        <location evidence="1 11">Mitochondrion inner membrane</location>
        <topology evidence="1 11">Single-pass membrane protein</topology>
    </subcellularLocation>
</comment>
<keyword evidence="8" id="KW-1133">Transmembrane helix</keyword>
<dbReference type="GO" id="GO:0005743">
    <property type="term" value="C:mitochondrial inner membrane"/>
    <property type="evidence" value="ECO:0007669"/>
    <property type="project" value="UniProtKB-SubCell"/>
</dbReference>
<evidence type="ECO:0000256" key="10">
    <source>
        <dbReference type="ARBA" id="ARBA00023136"/>
    </source>
</evidence>
<dbReference type="RefSeq" id="XP_037893299.1">
    <property type="nucleotide sequence ID" value="XM_038037371.1"/>
</dbReference>
<accession>A0A9C6DYC3</accession>
<comment type="subunit">
    <text evidence="11">Component of the ubiquinol-cytochrome c oxidoreductase (cytochrome b-c1 complex, complex III, CIII), a multisubunit enzyme composed of 3 respiratory subunits cytochrome b, cytochrome c1 and Rieske protein, 2 core protein subunits, and additional low-molecular weight protein subunits.</text>
</comment>
<dbReference type="SUPFAM" id="SSF81514">
    <property type="entry name" value="Subunit X (non-heme 7 kDa protein) of cytochrome bc1 complex (Ubiquinol-cytochrome c reductase)"/>
    <property type="match status" value="1"/>
</dbReference>
<dbReference type="Proteomes" id="UP000092443">
    <property type="component" value="Unplaced"/>
</dbReference>
<dbReference type="PANTHER" id="PTHR12980">
    <property type="entry name" value="UBIQUINOL-CYTOCHROME C REDUCTASE COMPLEX, SUBUNIT X"/>
    <property type="match status" value="1"/>
</dbReference>
<dbReference type="InterPro" id="IPR036656">
    <property type="entry name" value="QCR9_sf"/>
</dbReference>
<evidence type="ECO:0000256" key="8">
    <source>
        <dbReference type="ARBA" id="ARBA00022989"/>
    </source>
</evidence>
<evidence type="ECO:0000256" key="11">
    <source>
        <dbReference type="RuleBase" id="RU368056"/>
    </source>
</evidence>
<reference evidence="13" key="1">
    <citation type="submission" date="2025-08" db="UniProtKB">
        <authorList>
            <consortium name="RefSeq"/>
        </authorList>
    </citation>
    <scope>IDENTIFICATION</scope>
    <source>
        <tissue evidence="13">Whole body pupa</tissue>
    </source>
</reference>
<dbReference type="GO" id="GO:0045275">
    <property type="term" value="C:respiratory chain complex III"/>
    <property type="evidence" value="ECO:0007669"/>
    <property type="project" value="UniProtKB-UniRule"/>
</dbReference>
<keyword evidence="9 11" id="KW-0496">Mitochondrion</keyword>
<dbReference type="KEGG" id="gfs:119639741"/>
<evidence type="ECO:0000256" key="2">
    <source>
        <dbReference type="ARBA" id="ARBA00007856"/>
    </source>
</evidence>
<keyword evidence="10" id="KW-0472">Membrane</keyword>
<evidence type="ECO:0000256" key="7">
    <source>
        <dbReference type="ARBA" id="ARBA00022982"/>
    </source>
</evidence>
<evidence type="ECO:0000313" key="13">
    <source>
        <dbReference type="RefSeq" id="XP_037893299.1"/>
    </source>
</evidence>
<comment type="function">
    <text evidence="11">Component of the ubiquinol-cytochrome c oxidoreductase, a multisubunit transmembrane complex that is part of the mitochondrial electron transport chain which drives oxidative phosphorylation. The complex plays an important role in the uptake of multiple carbon sources present in different host niches.</text>
</comment>
<dbReference type="FunFam" id="1.20.5.260:FF:000001">
    <property type="entry name" value="Cytochrome b-c1 complex subunit 9"/>
    <property type="match status" value="1"/>
</dbReference>
<comment type="similarity">
    <text evidence="2 11">Belongs to the UQCR10/QCR9 family.</text>
</comment>